<gene>
    <name evidence="1" type="ORF">HDU87_004999</name>
</gene>
<proteinExistence type="predicted"/>
<sequence>MRAIDRIRKPLALRPPKVQSATACAVELATLFNCWRAMSVDAVQCAESGKALMTCMAAQGAKTGSSQSVDEINHWIGRAARKKQL</sequence>
<name>A0AAD5TTA0_9FUNG</name>
<accession>A0AAD5TTA0</accession>
<dbReference type="Proteomes" id="UP001212152">
    <property type="component" value="Unassembled WGS sequence"/>
</dbReference>
<comment type="caution">
    <text evidence="1">The sequence shown here is derived from an EMBL/GenBank/DDBJ whole genome shotgun (WGS) entry which is preliminary data.</text>
</comment>
<organism evidence="1 2">
    <name type="scientific">Geranomyces variabilis</name>
    <dbReference type="NCBI Taxonomy" id="109894"/>
    <lineage>
        <taxon>Eukaryota</taxon>
        <taxon>Fungi</taxon>
        <taxon>Fungi incertae sedis</taxon>
        <taxon>Chytridiomycota</taxon>
        <taxon>Chytridiomycota incertae sedis</taxon>
        <taxon>Chytridiomycetes</taxon>
        <taxon>Spizellomycetales</taxon>
        <taxon>Powellomycetaceae</taxon>
        <taxon>Geranomyces</taxon>
    </lineage>
</organism>
<keyword evidence="2" id="KW-1185">Reference proteome</keyword>
<dbReference type="EMBL" id="JADGJQ010000004">
    <property type="protein sequence ID" value="KAJ3184153.1"/>
    <property type="molecule type" value="Genomic_DNA"/>
</dbReference>
<evidence type="ECO:0000313" key="1">
    <source>
        <dbReference type="EMBL" id="KAJ3184153.1"/>
    </source>
</evidence>
<reference evidence="1" key="1">
    <citation type="submission" date="2020-05" db="EMBL/GenBank/DDBJ databases">
        <title>Phylogenomic resolution of chytrid fungi.</title>
        <authorList>
            <person name="Stajich J.E."/>
            <person name="Amses K."/>
            <person name="Simmons R."/>
            <person name="Seto K."/>
            <person name="Myers J."/>
            <person name="Bonds A."/>
            <person name="Quandt C.A."/>
            <person name="Barry K."/>
            <person name="Liu P."/>
            <person name="Grigoriev I."/>
            <person name="Longcore J.E."/>
            <person name="James T.Y."/>
        </authorList>
    </citation>
    <scope>NUCLEOTIDE SEQUENCE</scope>
    <source>
        <strain evidence="1">JEL0379</strain>
    </source>
</reference>
<protein>
    <recommendedName>
        <fullName evidence="3">37S ribosomal protein mrp10, mitochondrial</fullName>
    </recommendedName>
</protein>
<evidence type="ECO:0008006" key="3">
    <source>
        <dbReference type="Google" id="ProtNLM"/>
    </source>
</evidence>
<dbReference type="AlphaFoldDB" id="A0AAD5TTA0"/>
<evidence type="ECO:0000313" key="2">
    <source>
        <dbReference type="Proteomes" id="UP001212152"/>
    </source>
</evidence>